<evidence type="ECO:0000256" key="1">
    <source>
        <dbReference type="ARBA" id="ARBA00006479"/>
    </source>
</evidence>
<gene>
    <name evidence="2" type="ORF">CCDG5_1987</name>
</gene>
<dbReference type="HOGENOM" id="CLU_1999912_0_0_9"/>
<dbReference type="InterPro" id="IPR000600">
    <property type="entry name" value="ROK"/>
</dbReference>
<name>A0A078KVA3_9FIRM</name>
<evidence type="ECO:0008006" key="4">
    <source>
        <dbReference type="Google" id="ProtNLM"/>
    </source>
</evidence>
<dbReference type="STRING" id="29343.CCDG5_1987"/>
<protein>
    <recommendedName>
        <fullName evidence="4">ROK family protein</fullName>
    </recommendedName>
</protein>
<dbReference type="Pfam" id="PF00480">
    <property type="entry name" value="ROK"/>
    <property type="match status" value="1"/>
</dbReference>
<comment type="similarity">
    <text evidence="1">Belongs to the ROK (NagC/XylR) family.</text>
</comment>
<dbReference type="KEGG" id="ccel:CCDG5_1987"/>
<dbReference type="Proteomes" id="UP000032431">
    <property type="component" value="Chromosome I"/>
</dbReference>
<sequence>MLTIGIDLGGTNIACGLVADKKIIASRSKKTAMPRPAEAIADDIAALAYEVTELAGCSFGEVEYVGVGVPGSVDPATGIVEYANNIDFINVPLADMLGKRLKKAFILKMMQMRLHSASLQLIRI</sequence>
<dbReference type="AlphaFoldDB" id="A0A078KVA3"/>
<dbReference type="SUPFAM" id="SSF53067">
    <property type="entry name" value="Actin-like ATPase domain"/>
    <property type="match status" value="1"/>
</dbReference>
<organism evidence="2 3">
    <name type="scientific">[Clostridium] cellulosi</name>
    <dbReference type="NCBI Taxonomy" id="29343"/>
    <lineage>
        <taxon>Bacteria</taxon>
        <taxon>Bacillati</taxon>
        <taxon>Bacillota</taxon>
        <taxon>Clostridia</taxon>
        <taxon>Eubacteriales</taxon>
        <taxon>Oscillospiraceae</taxon>
        <taxon>Oscillospiraceae incertae sedis</taxon>
    </lineage>
</organism>
<proteinExistence type="inferred from homology"/>
<reference evidence="3" key="1">
    <citation type="submission" date="2014-07" db="EMBL/GenBank/DDBJ databases">
        <authorList>
            <person name="Wibberg D."/>
        </authorList>
    </citation>
    <scope>NUCLEOTIDE SEQUENCE [LARGE SCALE GENOMIC DNA]</scope>
    <source>
        <strain evidence="3">DG5</strain>
    </source>
</reference>
<dbReference type="Gene3D" id="3.30.420.40">
    <property type="match status" value="1"/>
</dbReference>
<evidence type="ECO:0000313" key="3">
    <source>
        <dbReference type="Proteomes" id="UP000032431"/>
    </source>
</evidence>
<evidence type="ECO:0000313" key="2">
    <source>
        <dbReference type="EMBL" id="CDZ25079.1"/>
    </source>
</evidence>
<dbReference type="PANTHER" id="PTHR18964">
    <property type="entry name" value="ROK (REPRESSOR, ORF, KINASE) FAMILY"/>
    <property type="match status" value="1"/>
</dbReference>
<dbReference type="PANTHER" id="PTHR18964:SF149">
    <property type="entry name" value="BIFUNCTIONAL UDP-N-ACETYLGLUCOSAMINE 2-EPIMERASE_N-ACETYLMANNOSAMINE KINASE"/>
    <property type="match status" value="1"/>
</dbReference>
<keyword evidence="3" id="KW-1185">Reference proteome</keyword>
<accession>A0A078KVA3</accession>
<dbReference type="EMBL" id="LM995447">
    <property type="protein sequence ID" value="CDZ25079.1"/>
    <property type="molecule type" value="Genomic_DNA"/>
</dbReference>
<dbReference type="PATRIC" id="fig|29343.3.peg.2090"/>
<dbReference type="InterPro" id="IPR043129">
    <property type="entry name" value="ATPase_NBD"/>
</dbReference>